<dbReference type="Gene3D" id="2.40.160.20">
    <property type="match status" value="1"/>
</dbReference>
<feature type="chain" id="PRO_5036307362" evidence="1">
    <location>
        <begin position="21"/>
        <end position="244"/>
    </location>
</feature>
<dbReference type="Proteomes" id="UP000323502">
    <property type="component" value="Unassembled WGS sequence"/>
</dbReference>
<dbReference type="OrthoDB" id="7556665at2"/>
<proteinExistence type="predicted"/>
<protein>
    <submittedName>
        <fullName evidence="2">Outer membrane beta-barrel protein</fullName>
    </submittedName>
    <submittedName>
        <fullName evidence="3">Outer membrane protein beta-barrel domain-containing protein</fullName>
    </submittedName>
</protein>
<dbReference type="InterPro" id="IPR011250">
    <property type="entry name" value="OMP/PagP_B-barrel"/>
</dbReference>
<keyword evidence="4" id="KW-1185">Reference proteome</keyword>
<feature type="signal peptide" evidence="1">
    <location>
        <begin position="1"/>
        <end position="20"/>
    </location>
</feature>
<name>A0A1G7P4Y0_9SPHN</name>
<dbReference type="EMBL" id="FNBI01000006">
    <property type="protein sequence ID" value="SDF80500.1"/>
    <property type="molecule type" value="Genomic_DNA"/>
</dbReference>
<dbReference type="Proteomes" id="UP000436801">
    <property type="component" value="Unassembled WGS sequence"/>
</dbReference>
<evidence type="ECO:0000313" key="5">
    <source>
        <dbReference type="Proteomes" id="UP000436801"/>
    </source>
</evidence>
<dbReference type="EMBL" id="WSUT01000005">
    <property type="protein sequence ID" value="MWC44690.1"/>
    <property type="molecule type" value="Genomic_DNA"/>
</dbReference>
<accession>A0A1G7P4Y0</accession>
<dbReference type="AlphaFoldDB" id="A0A1G7P4Y0"/>
<evidence type="ECO:0000313" key="2">
    <source>
        <dbReference type="EMBL" id="MWC44690.1"/>
    </source>
</evidence>
<reference evidence="3 4" key="1">
    <citation type="submission" date="2016-10" db="EMBL/GenBank/DDBJ databases">
        <authorList>
            <person name="Varghese N."/>
            <person name="Submissions S."/>
        </authorList>
    </citation>
    <scope>NUCLEOTIDE SEQUENCE [LARGE SCALE GENOMIC DNA]</scope>
    <source>
        <strain evidence="3 4">S7-754</strain>
    </source>
</reference>
<evidence type="ECO:0000256" key="1">
    <source>
        <dbReference type="SAM" id="SignalP"/>
    </source>
</evidence>
<evidence type="ECO:0000313" key="3">
    <source>
        <dbReference type="EMBL" id="SDF80500.1"/>
    </source>
</evidence>
<sequence>MMHRIALGAAALLFTAPAEAQMFVDVFAGRSLPEAQPATITANEARVNDTVVPAQLRVDVRRLNPSNSTIFGARVGFWSGAVGVAVDASTLDPDIRQQTVRATANLRFDETVFGERVVIDPGRDVTVDVPHLGVPTTATFALLAMARLPRDRGVQPYAFAGPAYLITDSDLSGDWGLRAGGGLRLPLSGRFSLFGEYRYTQVDASAVAGRISGSVQGVIADSGAITVSTRLRNHAGVGGLSIRL</sequence>
<evidence type="ECO:0000313" key="4">
    <source>
        <dbReference type="Proteomes" id="UP000323502"/>
    </source>
</evidence>
<organism evidence="3 4">
    <name type="scientific">Sphingomonas carotinifaciens</name>
    <dbReference type="NCBI Taxonomy" id="1166323"/>
    <lineage>
        <taxon>Bacteria</taxon>
        <taxon>Pseudomonadati</taxon>
        <taxon>Pseudomonadota</taxon>
        <taxon>Alphaproteobacteria</taxon>
        <taxon>Sphingomonadales</taxon>
        <taxon>Sphingomonadaceae</taxon>
        <taxon>Sphingomonas</taxon>
    </lineage>
</organism>
<dbReference type="RefSeq" id="WP_149682866.1">
    <property type="nucleotide sequence ID" value="NZ_FNBI01000006.1"/>
</dbReference>
<gene>
    <name evidence="2" type="ORF">GQR91_13660</name>
    <name evidence="3" type="ORF">SAMN05216557_10637</name>
</gene>
<keyword evidence="1" id="KW-0732">Signal</keyword>
<dbReference type="SUPFAM" id="SSF56925">
    <property type="entry name" value="OMPA-like"/>
    <property type="match status" value="1"/>
</dbReference>
<reference evidence="2 5" key="2">
    <citation type="submission" date="2019-12" db="EMBL/GenBank/DDBJ databases">
        <authorList>
            <person name="Zheng J."/>
        </authorList>
    </citation>
    <scope>NUCLEOTIDE SEQUENCE [LARGE SCALE GENOMIC DNA]</scope>
    <source>
        <strain evidence="2 5">DSM 27347</strain>
    </source>
</reference>